<dbReference type="Proteomes" id="UP001303889">
    <property type="component" value="Unassembled WGS sequence"/>
</dbReference>
<feature type="compositionally biased region" description="Pro residues" evidence="1">
    <location>
        <begin position="27"/>
        <end position="41"/>
    </location>
</feature>
<dbReference type="Gene3D" id="3.40.50.720">
    <property type="entry name" value="NAD(P)-binding Rossmann-like Domain"/>
    <property type="match status" value="1"/>
</dbReference>
<feature type="region of interest" description="Disordered" evidence="1">
    <location>
        <begin position="19"/>
        <end position="42"/>
    </location>
</feature>
<name>A0AAN6MLD3_9PEZI</name>
<evidence type="ECO:0000313" key="3">
    <source>
        <dbReference type="Proteomes" id="UP001303889"/>
    </source>
</evidence>
<sequence>MADASGMSNITSFTKTWHSQPYDFISPTPPKSSPPSPPSPPARAALKLADFIAAENPDVHVVSVQPGWVPTELNGYQKEATDTVDLPGQFYIWLASDEAKFLKGKFVWSNWDAKELLERAEEIKSSKLLTWVVDGVPM</sequence>
<accession>A0AAN6MLD3</accession>
<evidence type="ECO:0000313" key="2">
    <source>
        <dbReference type="EMBL" id="KAK3903046.1"/>
    </source>
</evidence>
<dbReference type="AlphaFoldDB" id="A0AAN6MLD3"/>
<organism evidence="2 3">
    <name type="scientific">Staphylotrichum tortipilum</name>
    <dbReference type="NCBI Taxonomy" id="2831512"/>
    <lineage>
        <taxon>Eukaryota</taxon>
        <taxon>Fungi</taxon>
        <taxon>Dikarya</taxon>
        <taxon>Ascomycota</taxon>
        <taxon>Pezizomycotina</taxon>
        <taxon>Sordariomycetes</taxon>
        <taxon>Sordariomycetidae</taxon>
        <taxon>Sordariales</taxon>
        <taxon>Chaetomiaceae</taxon>
        <taxon>Staphylotrichum</taxon>
    </lineage>
</organism>
<reference evidence="2" key="1">
    <citation type="journal article" date="2023" name="Mol. Phylogenet. Evol.">
        <title>Genome-scale phylogeny and comparative genomics of the fungal order Sordariales.</title>
        <authorList>
            <person name="Hensen N."/>
            <person name="Bonometti L."/>
            <person name="Westerberg I."/>
            <person name="Brannstrom I.O."/>
            <person name="Guillou S."/>
            <person name="Cros-Aarteil S."/>
            <person name="Calhoun S."/>
            <person name="Haridas S."/>
            <person name="Kuo A."/>
            <person name="Mondo S."/>
            <person name="Pangilinan J."/>
            <person name="Riley R."/>
            <person name="LaButti K."/>
            <person name="Andreopoulos B."/>
            <person name="Lipzen A."/>
            <person name="Chen C."/>
            <person name="Yan M."/>
            <person name="Daum C."/>
            <person name="Ng V."/>
            <person name="Clum A."/>
            <person name="Steindorff A."/>
            <person name="Ohm R.A."/>
            <person name="Martin F."/>
            <person name="Silar P."/>
            <person name="Natvig D.O."/>
            <person name="Lalanne C."/>
            <person name="Gautier V."/>
            <person name="Ament-Velasquez S.L."/>
            <person name="Kruys A."/>
            <person name="Hutchinson M.I."/>
            <person name="Powell A.J."/>
            <person name="Barry K."/>
            <person name="Miller A.N."/>
            <person name="Grigoriev I.V."/>
            <person name="Debuchy R."/>
            <person name="Gladieux P."/>
            <person name="Hiltunen Thoren M."/>
            <person name="Johannesson H."/>
        </authorList>
    </citation>
    <scope>NUCLEOTIDE SEQUENCE</scope>
    <source>
        <strain evidence="2">CBS 103.79</strain>
    </source>
</reference>
<comment type="caution">
    <text evidence="2">The sequence shown here is derived from an EMBL/GenBank/DDBJ whole genome shotgun (WGS) entry which is preliminary data.</text>
</comment>
<protein>
    <submittedName>
        <fullName evidence="2">Uncharacterized protein</fullName>
    </submittedName>
</protein>
<dbReference type="EMBL" id="MU855472">
    <property type="protein sequence ID" value="KAK3903046.1"/>
    <property type="molecule type" value="Genomic_DNA"/>
</dbReference>
<reference evidence="2" key="2">
    <citation type="submission" date="2023-05" db="EMBL/GenBank/DDBJ databases">
        <authorList>
            <consortium name="Lawrence Berkeley National Laboratory"/>
            <person name="Steindorff A."/>
            <person name="Hensen N."/>
            <person name="Bonometti L."/>
            <person name="Westerberg I."/>
            <person name="Brannstrom I.O."/>
            <person name="Guillou S."/>
            <person name="Cros-Aarteil S."/>
            <person name="Calhoun S."/>
            <person name="Haridas S."/>
            <person name="Kuo A."/>
            <person name="Mondo S."/>
            <person name="Pangilinan J."/>
            <person name="Riley R."/>
            <person name="Labutti K."/>
            <person name="Andreopoulos B."/>
            <person name="Lipzen A."/>
            <person name="Chen C."/>
            <person name="Yanf M."/>
            <person name="Daum C."/>
            <person name="Ng V."/>
            <person name="Clum A."/>
            <person name="Ohm R."/>
            <person name="Martin F."/>
            <person name="Silar P."/>
            <person name="Natvig D."/>
            <person name="Lalanne C."/>
            <person name="Gautier V."/>
            <person name="Ament-Velasquez S.L."/>
            <person name="Kruys A."/>
            <person name="Hutchinson M.I."/>
            <person name="Powell A.J."/>
            <person name="Barry K."/>
            <person name="Miller A.N."/>
            <person name="Grigoriev I.V."/>
            <person name="Debuchy R."/>
            <person name="Gladieux P."/>
            <person name="Thoren M.H."/>
            <person name="Johannesson H."/>
        </authorList>
    </citation>
    <scope>NUCLEOTIDE SEQUENCE</scope>
    <source>
        <strain evidence="2">CBS 103.79</strain>
    </source>
</reference>
<gene>
    <name evidence="2" type="ORF">C8A05DRAFT_33213</name>
</gene>
<evidence type="ECO:0000256" key="1">
    <source>
        <dbReference type="SAM" id="MobiDB-lite"/>
    </source>
</evidence>
<proteinExistence type="predicted"/>
<keyword evidence="3" id="KW-1185">Reference proteome</keyword>